<evidence type="ECO:0000256" key="2">
    <source>
        <dbReference type="ARBA" id="ARBA00022840"/>
    </source>
</evidence>
<evidence type="ECO:0000313" key="4">
    <source>
        <dbReference type="EMBL" id="GEL20012.1"/>
    </source>
</evidence>
<dbReference type="InterPro" id="IPR041664">
    <property type="entry name" value="AAA_16"/>
</dbReference>
<accession>A0A511D5D9</accession>
<dbReference type="PANTHER" id="PTHR16305:SF35">
    <property type="entry name" value="TRANSCRIPTIONAL ACTIVATOR DOMAIN"/>
    <property type="match status" value="1"/>
</dbReference>
<dbReference type="Proteomes" id="UP000321328">
    <property type="component" value="Unassembled WGS sequence"/>
</dbReference>
<evidence type="ECO:0000259" key="3">
    <source>
        <dbReference type="PROSITE" id="PS50043"/>
    </source>
</evidence>
<dbReference type="Pfam" id="PF00196">
    <property type="entry name" value="GerE"/>
    <property type="match status" value="1"/>
</dbReference>
<dbReference type="GO" id="GO:0003677">
    <property type="term" value="F:DNA binding"/>
    <property type="evidence" value="ECO:0007669"/>
    <property type="project" value="InterPro"/>
</dbReference>
<dbReference type="SUPFAM" id="SSF52540">
    <property type="entry name" value="P-loop containing nucleoside triphosphate hydrolases"/>
    <property type="match status" value="1"/>
</dbReference>
<dbReference type="InterPro" id="IPR036388">
    <property type="entry name" value="WH-like_DNA-bd_sf"/>
</dbReference>
<dbReference type="OrthoDB" id="3543649at2"/>
<comment type="caution">
    <text evidence="4">The sequence shown here is derived from an EMBL/GenBank/DDBJ whole genome shotgun (WGS) entry which is preliminary data.</text>
</comment>
<gene>
    <name evidence="4" type="ORF">PA7_38490</name>
</gene>
<keyword evidence="2" id="KW-0067">ATP-binding</keyword>
<dbReference type="InterPro" id="IPR000792">
    <property type="entry name" value="Tscrpt_reg_LuxR_C"/>
</dbReference>
<dbReference type="GO" id="GO:0005737">
    <property type="term" value="C:cytoplasm"/>
    <property type="evidence" value="ECO:0007669"/>
    <property type="project" value="TreeGrafter"/>
</dbReference>
<dbReference type="EMBL" id="BJVI01000053">
    <property type="protein sequence ID" value="GEL20012.1"/>
    <property type="molecule type" value="Genomic_DNA"/>
</dbReference>
<evidence type="ECO:0000313" key="5">
    <source>
        <dbReference type="Proteomes" id="UP000321328"/>
    </source>
</evidence>
<dbReference type="GO" id="GO:0006355">
    <property type="term" value="P:regulation of DNA-templated transcription"/>
    <property type="evidence" value="ECO:0007669"/>
    <property type="project" value="InterPro"/>
</dbReference>
<dbReference type="SUPFAM" id="SSF48452">
    <property type="entry name" value="TPR-like"/>
    <property type="match status" value="1"/>
</dbReference>
<keyword evidence="5" id="KW-1185">Reference proteome</keyword>
<dbReference type="SUPFAM" id="SSF46894">
    <property type="entry name" value="C-terminal effector domain of the bipartite response regulators"/>
    <property type="match status" value="1"/>
</dbReference>
<dbReference type="Pfam" id="PF13191">
    <property type="entry name" value="AAA_16"/>
    <property type="match status" value="1"/>
</dbReference>
<dbReference type="Gene3D" id="3.40.50.300">
    <property type="entry name" value="P-loop containing nucleotide triphosphate hydrolases"/>
    <property type="match status" value="1"/>
</dbReference>
<dbReference type="STRING" id="1123024.GCA_000423625_04421"/>
<dbReference type="RefSeq" id="WP_028931644.1">
    <property type="nucleotide sequence ID" value="NZ_AUII01000033.1"/>
</dbReference>
<dbReference type="GO" id="GO:0005524">
    <property type="term" value="F:ATP binding"/>
    <property type="evidence" value="ECO:0007669"/>
    <property type="project" value="UniProtKB-KW"/>
</dbReference>
<dbReference type="InterPro" id="IPR016032">
    <property type="entry name" value="Sig_transdc_resp-reg_C-effctor"/>
</dbReference>
<dbReference type="InterPro" id="IPR011990">
    <property type="entry name" value="TPR-like_helical_dom_sf"/>
</dbReference>
<dbReference type="PROSITE" id="PS50043">
    <property type="entry name" value="HTH_LUXR_2"/>
    <property type="match status" value="1"/>
</dbReference>
<feature type="domain" description="HTH luxR-type" evidence="3">
    <location>
        <begin position="887"/>
        <end position="952"/>
    </location>
</feature>
<dbReference type="GO" id="GO:0004016">
    <property type="term" value="F:adenylate cyclase activity"/>
    <property type="evidence" value="ECO:0007669"/>
    <property type="project" value="TreeGrafter"/>
</dbReference>
<proteinExistence type="predicted"/>
<dbReference type="InterPro" id="IPR027417">
    <property type="entry name" value="P-loop_NTPase"/>
</dbReference>
<dbReference type="PANTHER" id="PTHR16305">
    <property type="entry name" value="TESTICULAR SOLUBLE ADENYLYL CYCLASE"/>
    <property type="match status" value="1"/>
</dbReference>
<reference evidence="4 5" key="1">
    <citation type="submission" date="2019-07" db="EMBL/GenBank/DDBJ databases">
        <title>Whole genome shotgun sequence of Pseudonocardia asaccharolytica NBRC 16224.</title>
        <authorList>
            <person name="Hosoyama A."/>
            <person name="Uohara A."/>
            <person name="Ohji S."/>
            <person name="Ichikawa N."/>
        </authorList>
    </citation>
    <scope>NUCLEOTIDE SEQUENCE [LARGE SCALE GENOMIC DNA]</scope>
    <source>
        <strain evidence="4 5">NBRC 16224</strain>
    </source>
</reference>
<sequence length="953" mass="99524">MDSRFVGRAGELAGLTARLEDALTGRSHVVLVAGEPGIGKTRLVAELARLAGARAVPVLWGGCTDEAGAPAYWPWRRILRAWLATTEPEEATARLREVGADLTPIAPELAALGTGGPAPASGPEQRFALFDAAARLLTGIAEDTGLVLALDDVQWADIPSLALLVHLAREATTARLLVAATCRAGEVAGDPARVEVLAALARLPGSARLELAGLAAPEVAAALADRLGAIPAPDVVDAVTRRTGGNPFFVGELSRMLAGGCADRARVPGAVRDVVGRRLARLPARCRELLEVAAVAGADLDLGLVAAVAGVPVEEALDGLRPAVDDGVLDRSAGAAGLRFAHDLLREALLGGLAPARRARLHRCLAEALEPGVDDPDVLAELARHALAALPVGDVAAAVRWARRAAEQAAARQAHEEAARLLVRAGEAGRGHLPAADRLELLVETARAQVLGHQVSAAIASCTAAADLARQLGDPAALGRAALVVQGVSEYAWMPVVRGWCEEALRDLPERDDPLRAQLLAQLAHAIIVGRADSLADTASEQALGMAERLDDPPSLVAALRARQLVRSGPDGVTERMGLGDRMLAVADRTGDLGVAMWGHLWRFDALLQLGRVGDAEREIDRLDPVVARLRQPLARMQQLRARAAIAYGRGAWERARRMNDEATAIAERGGHRGAAIIAQAFATLVTLETGEGEPLLEVPDVPEASLPGTELMRANAVRWHLERGRRAEALGRYATLPPPGDPRIPPFLALGLEAVRALVATELADAEAAEAAYRLLLPHADRHACGGAGAIASQGSMQLFLGVAATGCGRLNAAVRHLRAAVAVNDAAGLLPFAATARFRLAVALRARGRAGDAAEAVAAAVEADTAARRLGMAPLRARLAALAAASRDGGVLSRREAEIAELVGRGLTNRQIAAAAHISERTAEAHVQHILAKLGFSGRAQIAAWVARRAP</sequence>
<evidence type="ECO:0000256" key="1">
    <source>
        <dbReference type="ARBA" id="ARBA00022741"/>
    </source>
</evidence>
<name>A0A511D5D9_9PSEU</name>
<organism evidence="4 5">
    <name type="scientific">Pseudonocardia asaccharolytica DSM 44247 = NBRC 16224</name>
    <dbReference type="NCBI Taxonomy" id="1123024"/>
    <lineage>
        <taxon>Bacteria</taxon>
        <taxon>Bacillati</taxon>
        <taxon>Actinomycetota</taxon>
        <taxon>Actinomycetes</taxon>
        <taxon>Pseudonocardiales</taxon>
        <taxon>Pseudonocardiaceae</taxon>
        <taxon>Pseudonocardia</taxon>
    </lineage>
</organism>
<dbReference type="SMART" id="SM00421">
    <property type="entry name" value="HTH_LUXR"/>
    <property type="match status" value="1"/>
</dbReference>
<dbReference type="Gene3D" id="1.10.10.10">
    <property type="entry name" value="Winged helix-like DNA-binding domain superfamily/Winged helix DNA-binding domain"/>
    <property type="match status" value="1"/>
</dbReference>
<dbReference type="CDD" id="cd06170">
    <property type="entry name" value="LuxR_C_like"/>
    <property type="match status" value="1"/>
</dbReference>
<dbReference type="AlphaFoldDB" id="A0A511D5D9"/>
<keyword evidence="1" id="KW-0547">Nucleotide-binding</keyword>
<dbReference type="PRINTS" id="PR00038">
    <property type="entry name" value="HTHLUXR"/>
</dbReference>
<protein>
    <recommendedName>
        <fullName evidence="3">HTH luxR-type domain-containing protein</fullName>
    </recommendedName>
</protein>